<comment type="caution">
    <text evidence="1">The sequence shown here is derived from an EMBL/GenBank/DDBJ whole genome shotgun (WGS) entry which is preliminary data.</text>
</comment>
<protein>
    <submittedName>
        <fullName evidence="1">Uncharacterized protein</fullName>
    </submittedName>
</protein>
<evidence type="ECO:0000313" key="2">
    <source>
        <dbReference type="Proteomes" id="UP000034805"/>
    </source>
</evidence>
<gene>
    <name evidence="1" type="ORF">Z043_103401</name>
</gene>
<feature type="non-terminal residue" evidence="1">
    <location>
        <position position="356"/>
    </location>
</feature>
<dbReference type="AlphaFoldDB" id="A0A0P7V4R6"/>
<dbReference type="Proteomes" id="UP000034805">
    <property type="component" value="Unassembled WGS sequence"/>
</dbReference>
<dbReference type="EMBL" id="JARO02000870">
    <property type="protein sequence ID" value="KPP77192.1"/>
    <property type="molecule type" value="Genomic_DNA"/>
</dbReference>
<evidence type="ECO:0000313" key="1">
    <source>
        <dbReference type="EMBL" id="KPP77192.1"/>
    </source>
</evidence>
<organism evidence="1 2">
    <name type="scientific">Scleropages formosus</name>
    <name type="common">Asian bonytongue</name>
    <name type="synonym">Osteoglossum formosum</name>
    <dbReference type="NCBI Taxonomy" id="113540"/>
    <lineage>
        <taxon>Eukaryota</taxon>
        <taxon>Metazoa</taxon>
        <taxon>Chordata</taxon>
        <taxon>Craniata</taxon>
        <taxon>Vertebrata</taxon>
        <taxon>Euteleostomi</taxon>
        <taxon>Actinopterygii</taxon>
        <taxon>Neopterygii</taxon>
        <taxon>Teleostei</taxon>
        <taxon>Osteoglossocephala</taxon>
        <taxon>Osteoglossomorpha</taxon>
        <taxon>Osteoglossiformes</taxon>
        <taxon>Osteoglossidae</taxon>
        <taxon>Scleropages</taxon>
    </lineage>
</organism>
<name>A0A0P7V4R6_SCLFO</name>
<feature type="non-terminal residue" evidence="1">
    <location>
        <position position="1"/>
    </location>
</feature>
<sequence>ITNDCSVKESMVPLFLGADLLSKTDIRTENHPKYHAKYAKKGLATKLIFSSEFRFHGLRLPTGSNSLWFYSIQGLFRVAFEVYSQQEQLSLLDTFQDLWKSRINDGPLKMCYYLSVRLKCPEPEDILKIHNTEIKLKLKYLEVPETQVHDPQMTESNMVTPQDAVPPPGDSSSADHNYCCPTDVAPQSDFLSRIVQRIRSFSVLMEASTPDVGREQEVVMILLEHAEQWLRKGLDERSLADLVLALLETKIQGSWEGDSIYSSALLQTVSAWLGRQFFTANCCISQRVEGFKVRHIESISDLPPAEELVGELFPEAMRVLLLNWMGLTEDSAHWKRHSEYPILLLILEFANHNLIT</sequence>
<proteinExistence type="predicted"/>
<accession>A0A0P7V4R6</accession>
<reference evidence="1 2" key="1">
    <citation type="submission" date="2015-08" db="EMBL/GenBank/DDBJ databases">
        <title>The genome of the Asian arowana (Scleropages formosus).</title>
        <authorList>
            <person name="Tan M.H."/>
            <person name="Gan H.M."/>
            <person name="Croft L.J."/>
            <person name="Austin C.M."/>
        </authorList>
    </citation>
    <scope>NUCLEOTIDE SEQUENCE [LARGE SCALE GENOMIC DNA]</scope>
    <source>
        <strain evidence="1">Aro1</strain>
    </source>
</reference>